<comment type="caution">
    <text evidence="5">The sequence shown here is derived from an EMBL/GenBank/DDBJ whole genome shotgun (WGS) entry which is preliminary data.</text>
</comment>
<dbReference type="SMART" id="SM00342">
    <property type="entry name" value="HTH_ARAC"/>
    <property type="match status" value="1"/>
</dbReference>
<dbReference type="PRINTS" id="PR00032">
    <property type="entry name" value="HTHARAC"/>
</dbReference>
<sequence>MTLQDIVFVYQMQEPEELRWHGRRHAHGPGQYEVHYFLQGRGRFHLEQELWQIGQGTLFFCLPGQVHSIEATNLEEPLSYYAVLLELDQRDHPLQELLEREGRRWVARQIGTQFRFFFEELRERGLSSQETLRRAAEHQFISFCYLLAAPRGQERPRSSQAIHVEKALEVMQNSLNRPASLEDIARSVGISREHLVRLCQESLGITPMRYLRKLKVEAATSMLVSSRCSVKEISRHLGFSSEFHFSRVFKGITGLAPSRYRRVFRQRLGNAPRGERRVGEEP</sequence>
<dbReference type="Proteomes" id="UP000237350">
    <property type="component" value="Unassembled WGS sequence"/>
</dbReference>
<dbReference type="InterPro" id="IPR009057">
    <property type="entry name" value="Homeodomain-like_sf"/>
</dbReference>
<evidence type="ECO:0000313" key="6">
    <source>
        <dbReference type="Proteomes" id="UP000237350"/>
    </source>
</evidence>
<name>A0A2S4JHX9_9SPIO</name>
<feature type="domain" description="HTH araC/xylS-type" evidence="4">
    <location>
        <begin position="165"/>
        <end position="263"/>
    </location>
</feature>
<dbReference type="EMBL" id="LPWH01000112">
    <property type="protein sequence ID" value="POQ99030.1"/>
    <property type="molecule type" value="Genomic_DNA"/>
</dbReference>
<accession>A0A2S4JHX9</accession>
<dbReference type="Gene3D" id="1.10.10.60">
    <property type="entry name" value="Homeodomain-like"/>
    <property type="match status" value="1"/>
</dbReference>
<dbReference type="PANTHER" id="PTHR43280:SF2">
    <property type="entry name" value="HTH-TYPE TRANSCRIPTIONAL REGULATOR EXSA"/>
    <property type="match status" value="1"/>
</dbReference>
<keyword evidence="3" id="KW-0804">Transcription</keyword>
<dbReference type="GO" id="GO:0003700">
    <property type="term" value="F:DNA-binding transcription factor activity"/>
    <property type="evidence" value="ECO:0007669"/>
    <property type="project" value="InterPro"/>
</dbReference>
<evidence type="ECO:0000259" key="4">
    <source>
        <dbReference type="PROSITE" id="PS01124"/>
    </source>
</evidence>
<dbReference type="PROSITE" id="PS01124">
    <property type="entry name" value="HTH_ARAC_FAMILY_2"/>
    <property type="match status" value="1"/>
</dbReference>
<organism evidence="5 6">
    <name type="scientific">Alkalispirochaeta sphaeroplastigenens</name>
    <dbReference type="NCBI Taxonomy" id="1187066"/>
    <lineage>
        <taxon>Bacteria</taxon>
        <taxon>Pseudomonadati</taxon>
        <taxon>Spirochaetota</taxon>
        <taxon>Spirochaetia</taxon>
        <taxon>Spirochaetales</taxon>
        <taxon>Spirochaetaceae</taxon>
        <taxon>Alkalispirochaeta</taxon>
    </lineage>
</organism>
<dbReference type="InterPro" id="IPR037923">
    <property type="entry name" value="HTH-like"/>
</dbReference>
<dbReference type="OrthoDB" id="328780at2"/>
<dbReference type="SUPFAM" id="SSF51215">
    <property type="entry name" value="Regulatory protein AraC"/>
    <property type="match status" value="1"/>
</dbReference>
<dbReference type="RefSeq" id="WP_103680883.1">
    <property type="nucleotide sequence ID" value="NZ_LPWH01000112.1"/>
</dbReference>
<dbReference type="InterPro" id="IPR018060">
    <property type="entry name" value="HTH_AraC"/>
</dbReference>
<evidence type="ECO:0000256" key="3">
    <source>
        <dbReference type="ARBA" id="ARBA00023163"/>
    </source>
</evidence>
<gene>
    <name evidence="5" type="ORF">AU468_11630</name>
</gene>
<dbReference type="AlphaFoldDB" id="A0A2S4JHX9"/>
<protein>
    <recommendedName>
        <fullName evidence="4">HTH araC/xylS-type domain-containing protein</fullName>
    </recommendedName>
</protein>
<keyword evidence="1" id="KW-0805">Transcription regulation</keyword>
<dbReference type="Pfam" id="PF02311">
    <property type="entry name" value="AraC_binding"/>
    <property type="match status" value="1"/>
</dbReference>
<dbReference type="InterPro" id="IPR020449">
    <property type="entry name" value="Tscrpt_reg_AraC-type_HTH"/>
</dbReference>
<evidence type="ECO:0000256" key="1">
    <source>
        <dbReference type="ARBA" id="ARBA00023015"/>
    </source>
</evidence>
<keyword evidence="6" id="KW-1185">Reference proteome</keyword>
<evidence type="ECO:0000313" key="5">
    <source>
        <dbReference type="EMBL" id="POQ99030.1"/>
    </source>
</evidence>
<dbReference type="InterPro" id="IPR003313">
    <property type="entry name" value="AraC-bd"/>
</dbReference>
<dbReference type="GO" id="GO:0043565">
    <property type="term" value="F:sequence-specific DNA binding"/>
    <property type="evidence" value="ECO:0007669"/>
    <property type="project" value="InterPro"/>
</dbReference>
<reference evidence="6" key="1">
    <citation type="submission" date="2015-12" db="EMBL/GenBank/DDBJ databases">
        <authorList>
            <person name="Lodha T.D."/>
            <person name="Chintalapati S."/>
            <person name="Chintalapati V.R."/>
            <person name="Sravanthi T."/>
        </authorList>
    </citation>
    <scope>NUCLEOTIDE SEQUENCE [LARGE SCALE GENOMIC DNA]</scope>
    <source>
        <strain evidence="6">JC133</strain>
    </source>
</reference>
<dbReference type="SUPFAM" id="SSF46689">
    <property type="entry name" value="Homeodomain-like"/>
    <property type="match status" value="2"/>
</dbReference>
<dbReference type="Pfam" id="PF12833">
    <property type="entry name" value="HTH_18"/>
    <property type="match status" value="1"/>
</dbReference>
<proteinExistence type="predicted"/>
<evidence type="ECO:0000256" key="2">
    <source>
        <dbReference type="ARBA" id="ARBA00023125"/>
    </source>
</evidence>
<dbReference type="PANTHER" id="PTHR43280">
    <property type="entry name" value="ARAC-FAMILY TRANSCRIPTIONAL REGULATOR"/>
    <property type="match status" value="1"/>
</dbReference>
<dbReference type="InterPro" id="IPR014710">
    <property type="entry name" value="RmlC-like_jellyroll"/>
</dbReference>
<dbReference type="Gene3D" id="2.60.120.10">
    <property type="entry name" value="Jelly Rolls"/>
    <property type="match status" value="1"/>
</dbReference>
<keyword evidence="2" id="KW-0238">DNA-binding</keyword>